<evidence type="ECO:0000313" key="3">
    <source>
        <dbReference type="Proteomes" id="UP001151699"/>
    </source>
</evidence>
<dbReference type="PROSITE" id="PS50280">
    <property type="entry name" value="SET"/>
    <property type="match status" value="1"/>
</dbReference>
<dbReference type="Proteomes" id="UP001151699">
    <property type="component" value="Chromosome X"/>
</dbReference>
<keyword evidence="3" id="KW-1185">Reference proteome</keyword>
<dbReference type="PANTHER" id="PTHR46455:SF3">
    <property type="entry name" value="SET AND MYND DOMAIN CONTAINING, ARTHROPOD-SPECIFIC, MEMBER 9, ISOFORM A-RELATED"/>
    <property type="match status" value="1"/>
</dbReference>
<dbReference type="InterPro" id="IPR046341">
    <property type="entry name" value="SET_dom_sf"/>
</dbReference>
<organism evidence="2 3">
    <name type="scientific">Pseudolycoriella hygida</name>
    <dbReference type="NCBI Taxonomy" id="35572"/>
    <lineage>
        <taxon>Eukaryota</taxon>
        <taxon>Metazoa</taxon>
        <taxon>Ecdysozoa</taxon>
        <taxon>Arthropoda</taxon>
        <taxon>Hexapoda</taxon>
        <taxon>Insecta</taxon>
        <taxon>Pterygota</taxon>
        <taxon>Neoptera</taxon>
        <taxon>Endopterygota</taxon>
        <taxon>Diptera</taxon>
        <taxon>Nematocera</taxon>
        <taxon>Sciaroidea</taxon>
        <taxon>Sciaridae</taxon>
        <taxon>Pseudolycoriella</taxon>
    </lineage>
</organism>
<reference evidence="2" key="1">
    <citation type="submission" date="2022-07" db="EMBL/GenBank/DDBJ databases">
        <authorList>
            <person name="Trinca V."/>
            <person name="Uliana J.V.C."/>
            <person name="Torres T.T."/>
            <person name="Ward R.J."/>
            <person name="Monesi N."/>
        </authorList>
    </citation>
    <scope>NUCLEOTIDE SEQUENCE</scope>
    <source>
        <strain evidence="2">HSMRA1968</strain>
        <tissue evidence="2">Whole embryos</tissue>
    </source>
</reference>
<feature type="domain" description="SET" evidence="1">
    <location>
        <begin position="22"/>
        <end position="245"/>
    </location>
</feature>
<sequence length="467" mass="53090">MDLVAEQKIVQNWLGSFHCNENPWKLAFIEKVGRGLIATRDIAVNELILREPPLIIGPVGNDKSSVICALCFKLISTADVCSNCLLSVCSGCLEKGHHEEECSFLKSLSLNTTESSQQLDRCLTIARGLFLDKSKKNILNLMQCNCNNETENMIDNLLKQAHHKNGKLRNELVRTAAVFNTNAFQIVVNLSSERKTDLRGLYPLMGLINHSCSANCRYSTDSNYIMSLYARKPIRIGQEIVISYAKMLWSTPSRQSYLKITKQFTCKCDRCNDPTEGSTYLSALKCFRHTCSGLLLPVDPINFYSAWKCSICSDLSDYRRILRMQEVVSCMVDAIESNKSAQEIDEFINNRLLKVLPASNQYVVEMKMKIISFNLKDRPINHCELVEKYCLDVLQLLEKLQAGECTLKGIIQYKLFQCRQLIANTRKYSKSEIESSQRKLLMNAWSILKDNIVAPIDLSNTIENWSL</sequence>
<dbReference type="OrthoDB" id="5945798at2759"/>
<dbReference type="Pfam" id="PF00856">
    <property type="entry name" value="SET"/>
    <property type="match status" value="1"/>
</dbReference>
<dbReference type="SMART" id="SM00317">
    <property type="entry name" value="SET"/>
    <property type="match status" value="1"/>
</dbReference>
<dbReference type="AlphaFoldDB" id="A0A9Q0RYS5"/>
<dbReference type="CDD" id="cd20071">
    <property type="entry name" value="SET_SMYD"/>
    <property type="match status" value="1"/>
</dbReference>
<evidence type="ECO:0000259" key="1">
    <source>
        <dbReference type="PROSITE" id="PS50280"/>
    </source>
</evidence>
<comment type="caution">
    <text evidence="2">The sequence shown here is derived from an EMBL/GenBank/DDBJ whole genome shotgun (WGS) entry which is preliminary data.</text>
</comment>
<dbReference type="GO" id="GO:0008276">
    <property type="term" value="F:protein methyltransferase activity"/>
    <property type="evidence" value="ECO:0007669"/>
    <property type="project" value="UniProtKB-ARBA"/>
</dbReference>
<evidence type="ECO:0000313" key="2">
    <source>
        <dbReference type="EMBL" id="KAJ6637188.1"/>
    </source>
</evidence>
<name>A0A9Q0RYS5_9DIPT</name>
<dbReference type="InterPro" id="IPR053010">
    <property type="entry name" value="SET_SmydA-8"/>
</dbReference>
<dbReference type="GO" id="GO:0008170">
    <property type="term" value="F:N-methyltransferase activity"/>
    <property type="evidence" value="ECO:0007669"/>
    <property type="project" value="UniProtKB-ARBA"/>
</dbReference>
<dbReference type="SUPFAM" id="SSF82199">
    <property type="entry name" value="SET domain"/>
    <property type="match status" value="1"/>
</dbReference>
<dbReference type="Gene3D" id="1.10.220.160">
    <property type="match status" value="1"/>
</dbReference>
<proteinExistence type="predicted"/>
<accession>A0A9Q0RYS5</accession>
<dbReference type="Gene3D" id="2.170.270.10">
    <property type="entry name" value="SET domain"/>
    <property type="match status" value="1"/>
</dbReference>
<dbReference type="GO" id="GO:0008757">
    <property type="term" value="F:S-adenosylmethionine-dependent methyltransferase activity"/>
    <property type="evidence" value="ECO:0007669"/>
    <property type="project" value="UniProtKB-ARBA"/>
</dbReference>
<dbReference type="EMBL" id="WJQU01000003">
    <property type="protein sequence ID" value="KAJ6637188.1"/>
    <property type="molecule type" value="Genomic_DNA"/>
</dbReference>
<protein>
    <submittedName>
        <fullName evidence="2">SET domain-containing protein SmydA-8, isoform B</fullName>
    </submittedName>
</protein>
<gene>
    <name evidence="2" type="primary">SmydA-8_9</name>
    <name evidence="2" type="ORF">Bhyg_09916</name>
</gene>
<dbReference type="PANTHER" id="PTHR46455">
    <property type="entry name" value="SET AND MYND DOMAIN CONTAINING, ARTHROPOD-SPECIFIC, MEMBER 4, ISOFORM A"/>
    <property type="match status" value="1"/>
</dbReference>
<dbReference type="InterPro" id="IPR001214">
    <property type="entry name" value="SET_dom"/>
</dbReference>
<dbReference type="Gene3D" id="6.10.140.2220">
    <property type="match status" value="1"/>
</dbReference>